<comment type="caution">
    <text evidence="4">The sequence shown here is derived from an EMBL/GenBank/DDBJ whole genome shotgun (WGS) entry which is preliminary data.</text>
</comment>
<comment type="subcellular location">
    <subcellularLocation>
        <location evidence="1">Nucleus</location>
    </subcellularLocation>
</comment>
<name>A0AAD4P4Q4_PERFH</name>
<feature type="region of interest" description="Disordered" evidence="3">
    <location>
        <begin position="1"/>
        <end position="63"/>
    </location>
</feature>
<reference evidence="4 5" key="1">
    <citation type="journal article" date="2021" name="Nat. Commun.">
        <title>Incipient diploidization of the medicinal plant Perilla within 10,000 years.</title>
        <authorList>
            <person name="Zhang Y."/>
            <person name="Shen Q."/>
            <person name="Leng L."/>
            <person name="Zhang D."/>
            <person name="Chen S."/>
            <person name="Shi Y."/>
            <person name="Ning Z."/>
            <person name="Chen S."/>
        </authorList>
    </citation>
    <scope>NUCLEOTIDE SEQUENCE [LARGE SCALE GENOMIC DNA]</scope>
    <source>
        <strain evidence="5">cv. PC099</strain>
    </source>
</reference>
<dbReference type="Proteomes" id="UP001190926">
    <property type="component" value="Unassembled WGS sequence"/>
</dbReference>
<evidence type="ECO:0000313" key="4">
    <source>
        <dbReference type="EMBL" id="KAH6826808.1"/>
    </source>
</evidence>
<dbReference type="EMBL" id="SDAM02000159">
    <property type="protein sequence ID" value="KAH6826808.1"/>
    <property type="molecule type" value="Genomic_DNA"/>
</dbReference>
<evidence type="ECO:0000256" key="2">
    <source>
        <dbReference type="ARBA" id="ARBA00023242"/>
    </source>
</evidence>
<dbReference type="PANTHER" id="PTHR33172">
    <property type="entry name" value="OS08G0516900 PROTEIN"/>
    <property type="match status" value="1"/>
</dbReference>
<organism evidence="4 5">
    <name type="scientific">Perilla frutescens var. hirtella</name>
    <name type="common">Perilla citriodora</name>
    <name type="synonym">Perilla setoyensis</name>
    <dbReference type="NCBI Taxonomy" id="608512"/>
    <lineage>
        <taxon>Eukaryota</taxon>
        <taxon>Viridiplantae</taxon>
        <taxon>Streptophyta</taxon>
        <taxon>Embryophyta</taxon>
        <taxon>Tracheophyta</taxon>
        <taxon>Spermatophyta</taxon>
        <taxon>Magnoliopsida</taxon>
        <taxon>eudicotyledons</taxon>
        <taxon>Gunneridae</taxon>
        <taxon>Pentapetalae</taxon>
        <taxon>asterids</taxon>
        <taxon>lamiids</taxon>
        <taxon>Lamiales</taxon>
        <taxon>Lamiaceae</taxon>
        <taxon>Nepetoideae</taxon>
        <taxon>Elsholtzieae</taxon>
        <taxon>Perilla</taxon>
    </lineage>
</organism>
<keyword evidence="5" id="KW-1185">Reference proteome</keyword>
<dbReference type="GO" id="GO:0006950">
    <property type="term" value="P:response to stress"/>
    <property type="evidence" value="ECO:0007669"/>
    <property type="project" value="UniProtKB-ARBA"/>
</dbReference>
<dbReference type="InterPro" id="IPR051992">
    <property type="entry name" value="OxStress_Response_Reg"/>
</dbReference>
<evidence type="ECO:0000256" key="3">
    <source>
        <dbReference type="SAM" id="MobiDB-lite"/>
    </source>
</evidence>
<feature type="compositionally biased region" description="Low complexity" evidence="3">
    <location>
        <begin position="25"/>
        <end position="63"/>
    </location>
</feature>
<feature type="compositionally biased region" description="Basic and acidic residues" evidence="3">
    <location>
        <begin position="1"/>
        <end position="18"/>
    </location>
</feature>
<dbReference type="AlphaFoldDB" id="A0AAD4P4Q4"/>
<keyword evidence="2" id="KW-0539">Nucleus</keyword>
<evidence type="ECO:0008006" key="6">
    <source>
        <dbReference type="Google" id="ProtNLM"/>
    </source>
</evidence>
<evidence type="ECO:0000313" key="5">
    <source>
        <dbReference type="Proteomes" id="UP001190926"/>
    </source>
</evidence>
<feature type="region of interest" description="Disordered" evidence="3">
    <location>
        <begin position="124"/>
        <end position="160"/>
    </location>
</feature>
<proteinExistence type="predicted"/>
<protein>
    <recommendedName>
        <fullName evidence="6">Oxidative stress 3</fullName>
    </recommendedName>
</protein>
<evidence type="ECO:0000256" key="1">
    <source>
        <dbReference type="ARBA" id="ARBA00004123"/>
    </source>
</evidence>
<dbReference type="GO" id="GO:0005634">
    <property type="term" value="C:nucleus"/>
    <property type="evidence" value="ECO:0007669"/>
    <property type="project" value="UniProtKB-SubCell"/>
</dbReference>
<feature type="compositionally biased region" description="Polar residues" evidence="3">
    <location>
        <begin position="141"/>
        <end position="152"/>
    </location>
</feature>
<dbReference type="PANTHER" id="PTHR33172:SF104">
    <property type="entry name" value="OS02G0227100 PROTEIN"/>
    <property type="match status" value="1"/>
</dbReference>
<gene>
    <name evidence="4" type="ORF">C2S53_011039</name>
</gene>
<sequence length="160" mass="17381">MGLEDSKQVTWADMKKDEDDRDSVESSSSINDSEPSSSSSSLSADLADDAASSSTTSSNSSPSRGALYEFAELMAQLPIKKGLSKYYNGKSQTFASMESVRSVEDLAKEERFCSKRMKSCKSYGSNLNNRHKFGPKPTIAKRSSSPKGTFTFSPMAAQLN</sequence>
<accession>A0AAD4P4Q4</accession>